<dbReference type="Proteomes" id="UP000253303">
    <property type="component" value="Unassembled WGS sequence"/>
</dbReference>
<dbReference type="AlphaFoldDB" id="A0A366M021"/>
<comment type="similarity">
    <text evidence="1">Belongs to the methyltransferase superfamily.</text>
</comment>
<evidence type="ECO:0000313" key="6">
    <source>
        <dbReference type="Proteomes" id="UP000253303"/>
    </source>
</evidence>
<dbReference type="EMBL" id="QMEY01000006">
    <property type="protein sequence ID" value="RBQ18772.1"/>
    <property type="molecule type" value="Genomic_DNA"/>
</dbReference>
<evidence type="ECO:0000256" key="3">
    <source>
        <dbReference type="ARBA" id="ARBA00022679"/>
    </source>
</evidence>
<dbReference type="SUPFAM" id="SSF53335">
    <property type="entry name" value="S-adenosyl-L-methionine-dependent methyltransferases"/>
    <property type="match status" value="1"/>
</dbReference>
<evidence type="ECO:0000313" key="5">
    <source>
        <dbReference type="EMBL" id="RBQ18772.1"/>
    </source>
</evidence>
<dbReference type="InterPro" id="IPR013216">
    <property type="entry name" value="Methyltransf_11"/>
</dbReference>
<proteinExistence type="inferred from homology"/>
<accession>A0A366M021</accession>
<dbReference type="Gene3D" id="3.40.50.150">
    <property type="entry name" value="Vaccinia Virus protein VP39"/>
    <property type="match status" value="1"/>
</dbReference>
<gene>
    <name evidence="5" type="ORF">DP939_16240</name>
</gene>
<dbReference type="Pfam" id="PF08241">
    <property type="entry name" value="Methyltransf_11"/>
    <property type="match status" value="1"/>
</dbReference>
<dbReference type="InterPro" id="IPR029063">
    <property type="entry name" value="SAM-dependent_MTases_sf"/>
</dbReference>
<sequence length="279" mass="30241">MPTISSPGSPSPEIEPHKERAMAESFGIDAERYDRTRLRYPAALVERIVAAAPGPDVLDIGSGTGIAARQFTEAGCRVLGVEPDARMAEFARRAGIQTEVATFEDWDPVGRDFDAAIAATAWHWIDPIAAAAKAARVLRSGGLLTAFWNVFQMPPVVLDAFAASYRQAVPDSPIDLRAMAAPAADTYDTMIGKATGGIGRTGAFGEVEHWRFEWEWHYTKETWLDQMPTSGILTRLPPDRLTPMLDSVGAAIDRLGGGFTMPYLTMAFACRRNDAAPTG</sequence>
<comment type="caution">
    <text evidence="5">The sequence shown here is derived from an EMBL/GenBank/DDBJ whole genome shotgun (WGS) entry which is preliminary data.</text>
</comment>
<dbReference type="InterPro" id="IPR051052">
    <property type="entry name" value="Diverse_substrate_MTase"/>
</dbReference>
<dbReference type="GO" id="GO:0032259">
    <property type="term" value="P:methylation"/>
    <property type="evidence" value="ECO:0007669"/>
    <property type="project" value="UniProtKB-KW"/>
</dbReference>
<name>A0A366M021_9ACTN</name>
<keyword evidence="6" id="KW-1185">Reference proteome</keyword>
<feature type="domain" description="Methyltransferase type 11" evidence="4">
    <location>
        <begin position="58"/>
        <end position="144"/>
    </location>
</feature>
<evidence type="ECO:0000256" key="2">
    <source>
        <dbReference type="ARBA" id="ARBA00022603"/>
    </source>
</evidence>
<keyword evidence="2 5" id="KW-0489">Methyltransferase</keyword>
<organism evidence="5 6">
    <name type="scientific">Spongiactinospora rosea</name>
    <dbReference type="NCBI Taxonomy" id="2248750"/>
    <lineage>
        <taxon>Bacteria</taxon>
        <taxon>Bacillati</taxon>
        <taxon>Actinomycetota</taxon>
        <taxon>Actinomycetes</taxon>
        <taxon>Streptosporangiales</taxon>
        <taxon>Streptosporangiaceae</taxon>
        <taxon>Spongiactinospora</taxon>
    </lineage>
</organism>
<keyword evidence="3 5" id="KW-0808">Transferase</keyword>
<reference evidence="5 6" key="1">
    <citation type="submission" date="2018-06" db="EMBL/GenBank/DDBJ databases">
        <title>Sphaerisporangium craniellae sp. nov., isolated from a marine sponge in the South China Sea.</title>
        <authorList>
            <person name="Li L."/>
        </authorList>
    </citation>
    <scope>NUCLEOTIDE SEQUENCE [LARGE SCALE GENOMIC DNA]</scope>
    <source>
        <strain evidence="5 6">LHW63015</strain>
    </source>
</reference>
<dbReference type="PANTHER" id="PTHR44942:SF4">
    <property type="entry name" value="METHYLTRANSFERASE TYPE 11 DOMAIN-CONTAINING PROTEIN"/>
    <property type="match status" value="1"/>
</dbReference>
<dbReference type="GO" id="GO:0008757">
    <property type="term" value="F:S-adenosylmethionine-dependent methyltransferase activity"/>
    <property type="evidence" value="ECO:0007669"/>
    <property type="project" value="InterPro"/>
</dbReference>
<evidence type="ECO:0000259" key="4">
    <source>
        <dbReference type="Pfam" id="PF08241"/>
    </source>
</evidence>
<evidence type="ECO:0000256" key="1">
    <source>
        <dbReference type="ARBA" id="ARBA00008361"/>
    </source>
</evidence>
<dbReference type="OrthoDB" id="9797252at2"/>
<dbReference type="CDD" id="cd02440">
    <property type="entry name" value="AdoMet_MTases"/>
    <property type="match status" value="1"/>
</dbReference>
<dbReference type="PANTHER" id="PTHR44942">
    <property type="entry name" value="METHYLTRANSF_11 DOMAIN-CONTAINING PROTEIN"/>
    <property type="match status" value="1"/>
</dbReference>
<protein>
    <submittedName>
        <fullName evidence="5">SAM-dependent methyltransferase</fullName>
    </submittedName>
</protein>